<dbReference type="EMBL" id="CP045702">
    <property type="protein sequence ID" value="QNE74180.1"/>
    <property type="molecule type" value="Genomic_DNA"/>
</dbReference>
<evidence type="ECO:0000259" key="2">
    <source>
        <dbReference type="Pfam" id="PF00248"/>
    </source>
</evidence>
<accession>A0A7G7BFR5</accession>
<dbReference type="KEGG" id="sfiy:F0344_05770"/>
<dbReference type="Gene3D" id="3.20.20.100">
    <property type="entry name" value="NADP-dependent oxidoreductase domain"/>
    <property type="match status" value="1"/>
</dbReference>
<evidence type="ECO:0000256" key="1">
    <source>
        <dbReference type="ARBA" id="ARBA00023002"/>
    </source>
</evidence>
<dbReference type="PANTHER" id="PTHR43625:SF40">
    <property type="entry name" value="ALDO-KETO REDUCTASE YAKC [NADP(+)]"/>
    <property type="match status" value="1"/>
</dbReference>
<dbReference type="SUPFAM" id="SSF51430">
    <property type="entry name" value="NAD(P)-linked oxidoreductase"/>
    <property type="match status" value="1"/>
</dbReference>
<dbReference type="InterPro" id="IPR050791">
    <property type="entry name" value="Aldo-Keto_reductase"/>
</dbReference>
<dbReference type="Pfam" id="PF00248">
    <property type="entry name" value="Aldo_ket_red"/>
    <property type="match status" value="1"/>
</dbReference>
<name>A0A7G7BFR5_9ACTN</name>
<organism evidence="3 4">
    <name type="scientific">Streptomyces finlayi</name>
    <dbReference type="NCBI Taxonomy" id="67296"/>
    <lineage>
        <taxon>Bacteria</taxon>
        <taxon>Bacillati</taxon>
        <taxon>Actinomycetota</taxon>
        <taxon>Actinomycetes</taxon>
        <taxon>Kitasatosporales</taxon>
        <taxon>Streptomycetaceae</taxon>
        <taxon>Streptomyces</taxon>
    </lineage>
</organism>
<gene>
    <name evidence="3" type="ORF">F0344_05770</name>
</gene>
<keyword evidence="4" id="KW-1185">Reference proteome</keyword>
<dbReference type="InterPro" id="IPR023210">
    <property type="entry name" value="NADP_OxRdtase_dom"/>
</dbReference>
<protein>
    <submittedName>
        <fullName evidence="3">Oxidoreductase</fullName>
    </submittedName>
</protein>
<keyword evidence="1" id="KW-0560">Oxidoreductase</keyword>
<dbReference type="InterPro" id="IPR036812">
    <property type="entry name" value="NAD(P)_OxRdtase_dom_sf"/>
</dbReference>
<dbReference type="PANTHER" id="PTHR43625">
    <property type="entry name" value="AFLATOXIN B1 ALDEHYDE REDUCTASE"/>
    <property type="match status" value="1"/>
</dbReference>
<dbReference type="Proteomes" id="UP000515307">
    <property type="component" value="Chromosome"/>
</dbReference>
<dbReference type="GO" id="GO:0016491">
    <property type="term" value="F:oxidoreductase activity"/>
    <property type="evidence" value="ECO:0007669"/>
    <property type="project" value="UniProtKB-KW"/>
</dbReference>
<dbReference type="RefSeq" id="WP_185297742.1">
    <property type="nucleotide sequence ID" value="NZ_CP045702.1"/>
</dbReference>
<dbReference type="AlphaFoldDB" id="A0A7G7BFR5"/>
<dbReference type="InterPro" id="IPR020471">
    <property type="entry name" value="AKR"/>
</dbReference>
<reference evidence="4" key="1">
    <citation type="submission" date="2019-10" db="EMBL/GenBank/DDBJ databases">
        <title>Antimicrobial potential of Antarctic Bacteria.</title>
        <authorList>
            <person name="Benaud N."/>
            <person name="Edwards R.J."/>
            <person name="Ferrari B.C."/>
        </authorList>
    </citation>
    <scope>NUCLEOTIDE SEQUENCE [LARGE SCALE GENOMIC DNA]</scope>
    <source>
        <strain evidence="4">NBSH44</strain>
    </source>
</reference>
<feature type="domain" description="NADP-dependent oxidoreductase" evidence="2">
    <location>
        <begin position="23"/>
        <end position="283"/>
    </location>
</feature>
<evidence type="ECO:0000313" key="3">
    <source>
        <dbReference type="EMBL" id="QNE74180.1"/>
    </source>
</evidence>
<dbReference type="GO" id="GO:0005737">
    <property type="term" value="C:cytoplasm"/>
    <property type="evidence" value="ECO:0007669"/>
    <property type="project" value="TreeGrafter"/>
</dbReference>
<evidence type="ECO:0000313" key="4">
    <source>
        <dbReference type="Proteomes" id="UP000515307"/>
    </source>
</evidence>
<dbReference type="PRINTS" id="PR00069">
    <property type="entry name" value="ALDKETRDTASE"/>
</dbReference>
<sequence>MTDVQQQIDESGTVRIGDRTINRLSFGAMRLADKEIWGPPADRGNAVRVARRAVELGVNHIDTADSYAFGVTEEILREALHPYPDDLLIATKAGQAQVRPGVWEPVGRPAYLRQQCEASLRRLGTERIDLFYLHRVDPLVPFDDQIGAMRELQDEGKIAHFGLSSVTVDQIESAQKIIDVTAVQNIFNVAARVGEDVLEHCEREQIPFIAWFPIMSGELALANSVVAEVAAELNATPAQVALAWLLNRSSVLCPIPGTSSITHLEENVAASALRLTDEHLARLAPLRLAEDELAQLLAAGSAQE</sequence>
<proteinExistence type="predicted"/>
<dbReference type="CDD" id="cd19088">
    <property type="entry name" value="AKR_AKR13B1"/>
    <property type="match status" value="1"/>
</dbReference>